<feature type="non-terminal residue" evidence="1">
    <location>
        <position position="82"/>
    </location>
</feature>
<evidence type="ECO:0000313" key="2">
    <source>
        <dbReference type="Proteomes" id="UP001170310"/>
    </source>
</evidence>
<keyword evidence="2" id="KW-1185">Reference proteome</keyword>
<evidence type="ECO:0000313" key="1">
    <source>
        <dbReference type="EMBL" id="MDO6575484.1"/>
    </source>
</evidence>
<dbReference type="Proteomes" id="UP001170310">
    <property type="component" value="Unassembled WGS sequence"/>
</dbReference>
<comment type="caution">
    <text evidence="1">The sequence shown here is derived from an EMBL/GenBank/DDBJ whole genome shotgun (WGS) entry which is preliminary data.</text>
</comment>
<proteinExistence type="predicted"/>
<gene>
    <name evidence="1" type="ORF">Q4528_15325</name>
</gene>
<protein>
    <submittedName>
        <fullName evidence="1">Uncharacterized protein</fullName>
    </submittedName>
</protein>
<dbReference type="EMBL" id="JAUOQO010000749">
    <property type="protein sequence ID" value="MDO6575484.1"/>
    <property type="molecule type" value="Genomic_DNA"/>
</dbReference>
<organism evidence="1 2">
    <name type="scientific">Staphylococcus pasteuri_A</name>
    <dbReference type="NCBI Taxonomy" id="3062664"/>
    <lineage>
        <taxon>Bacteria</taxon>
        <taxon>Bacillati</taxon>
        <taxon>Bacillota</taxon>
        <taxon>Bacilli</taxon>
        <taxon>Bacillales</taxon>
        <taxon>Staphylococcaceae</taxon>
        <taxon>Staphylococcus</taxon>
    </lineage>
</organism>
<dbReference type="AlphaFoldDB" id="A0AAW7YWE3"/>
<name>A0AAW7YWE3_9STAP</name>
<reference evidence="1" key="1">
    <citation type="submission" date="2023-07" db="EMBL/GenBank/DDBJ databases">
        <title>Genome content predicts the carbon catabolic preferences of heterotrophic bacteria.</title>
        <authorList>
            <person name="Gralka M."/>
        </authorList>
    </citation>
    <scope>NUCLEOTIDE SEQUENCE</scope>
    <source>
        <strain evidence="1">E2R20</strain>
    </source>
</reference>
<feature type="non-terminal residue" evidence="1">
    <location>
        <position position="1"/>
    </location>
</feature>
<accession>A0AAW7YWE3</accession>
<sequence>AEESKSKRKTPKPVEPKTEFIEGATSLGKVEVKEEPVVIKETPTDKLKETQVVDEKKEVKEQVKVDEVKKEDEKVIESNFDE</sequence>